<dbReference type="FunFam" id="3.60.40.10:FF:000075">
    <property type="entry name" value="Protein phosphatase 2C, putative"/>
    <property type="match status" value="1"/>
</dbReference>
<dbReference type="GO" id="GO:0004722">
    <property type="term" value="F:protein serine/threonine phosphatase activity"/>
    <property type="evidence" value="ECO:0007669"/>
    <property type="project" value="UniProtKB-EC"/>
</dbReference>
<dbReference type="RefSeq" id="XP_067694333.1">
    <property type="nucleotide sequence ID" value="XM_067838339.1"/>
</dbReference>
<feature type="domain" description="PPM-type phosphatase" evidence="7">
    <location>
        <begin position="136"/>
        <end position="405"/>
    </location>
</feature>
<dbReference type="SUPFAM" id="SSF81606">
    <property type="entry name" value="PP2C-like"/>
    <property type="match status" value="1"/>
</dbReference>
<dbReference type="CDD" id="cd00143">
    <property type="entry name" value="PP2Cc"/>
    <property type="match status" value="1"/>
</dbReference>
<keyword evidence="5" id="KW-0464">Manganese</keyword>
<dbReference type="EC" id="3.1.3.16" evidence="4"/>
<comment type="cofactor">
    <cofactor evidence="1">
        <name>Mn(2+)</name>
        <dbReference type="ChEBI" id="CHEBI:29035"/>
    </cofactor>
</comment>
<dbReference type="PANTHER" id="PTHR13832">
    <property type="entry name" value="PROTEIN PHOSPHATASE 2C"/>
    <property type="match status" value="1"/>
</dbReference>
<evidence type="ECO:0000256" key="6">
    <source>
        <dbReference type="SAM" id="MobiDB-lite"/>
    </source>
</evidence>
<feature type="region of interest" description="Disordered" evidence="6">
    <location>
        <begin position="1"/>
        <end position="27"/>
    </location>
</feature>
<evidence type="ECO:0000256" key="3">
    <source>
        <dbReference type="ARBA" id="ARBA00006702"/>
    </source>
</evidence>
<dbReference type="InterPro" id="IPR015655">
    <property type="entry name" value="PP2C"/>
</dbReference>
<name>A0A836HJU9_LEIEN</name>
<accession>A0A836HJU9</accession>
<feature type="region of interest" description="Disordered" evidence="6">
    <location>
        <begin position="51"/>
        <end position="80"/>
    </location>
</feature>
<dbReference type="OrthoDB" id="10264738at2759"/>
<gene>
    <name evidence="8" type="ORF">CUR178_06679</name>
</gene>
<dbReference type="GeneID" id="94173849"/>
<reference evidence="8 9" key="1">
    <citation type="submission" date="2021-02" db="EMBL/GenBank/DDBJ databases">
        <title>Leishmania (Mundinia) enrietti genome sequencing and assembly.</title>
        <authorList>
            <person name="Almutairi H."/>
            <person name="Gatherer D."/>
        </authorList>
    </citation>
    <scope>NUCLEOTIDE SEQUENCE [LARGE SCALE GENOMIC DNA]</scope>
    <source>
        <strain evidence="8">CUR178</strain>
    </source>
</reference>
<evidence type="ECO:0000256" key="1">
    <source>
        <dbReference type="ARBA" id="ARBA00001936"/>
    </source>
</evidence>
<sequence>MKMPTKKKSSIANGSGNGNKLKNGHKGIIVKMKKQAEEDDFEKFLSDLSKTTQHVGQERTEKNVKEERMRDSLRKKHADLAKQRSTNELENALINRQKSMQLQHLLAELLSTQRSFGSKPVTDFHSESYTSNPNFDVAVGDMQGWRAQMEDAHLVNVGFLSASASGREGFFAVFDGHSGVQSATVCGQIFAKVLARHATPAGDHHHTFDFEKAFLDVDKQLKASLGEGGSGCTAVTVYVSPEEITCAWVGDSRAVLCRNGDAFDLSYDHKPDVVAEKERIEAAGGFVQDNRVNGQLAMSRAMGDFMYKKDTTRSVAQQLVVPVPGVITTKRTSEDSYVTIACDGIFDVLSNKELIEFINTKKACGVPNIDICRDVCNRCLAPSSPEGVPAVAEGTDNMTIMIVDLK</sequence>
<dbReference type="PROSITE" id="PS51746">
    <property type="entry name" value="PPM_2"/>
    <property type="match status" value="1"/>
</dbReference>
<evidence type="ECO:0000256" key="4">
    <source>
        <dbReference type="ARBA" id="ARBA00013081"/>
    </source>
</evidence>
<evidence type="ECO:0000313" key="8">
    <source>
        <dbReference type="EMBL" id="KAG5482643.1"/>
    </source>
</evidence>
<evidence type="ECO:0000256" key="2">
    <source>
        <dbReference type="ARBA" id="ARBA00001946"/>
    </source>
</evidence>
<evidence type="ECO:0000313" key="9">
    <source>
        <dbReference type="Proteomes" id="UP000674179"/>
    </source>
</evidence>
<dbReference type="InterPro" id="IPR001932">
    <property type="entry name" value="PPM-type_phosphatase-like_dom"/>
</dbReference>
<protein>
    <recommendedName>
        <fullName evidence="4">protein-serine/threonine phosphatase</fullName>
        <ecNumber evidence="4">3.1.3.16</ecNumber>
    </recommendedName>
</protein>
<dbReference type="Gene3D" id="3.60.40.10">
    <property type="entry name" value="PPM-type phosphatase domain"/>
    <property type="match status" value="1"/>
</dbReference>
<comment type="caution">
    <text evidence="8">The sequence shown here is derived from an EMBL/GenBank/DDBJ whole genome shotgun (WGS) entry which is preliminary data.</text>
</comment>
<evidence type="ECO:0000259" key="7">
    <source>
        <dbReference type="PROSITE" id="PS51746"/>
    </source>
</evidence>
<evidence type="ECO:0000256" key="5">
    <source>
        <dbReference type="ARBA" id="ARBA00023211"/>
    </source>
</evidence>
<dbReference type="InterPro" id="IPR036457">
    <property type="entry name" value="PPM-type-like_dom_sf"/>
</dbReference>
<dbReference type="EMBL" id="JAFHKP010000015">
    <property type="protein sequence ID" value="KAG5482643.1"/>
    <property type="molecule type" value="Genomic_DNA"/>
</dbReference>
<organism evidence="8 9">
    <name type="scientific">Leishmania enriettii</name>
    <dbReference type="NCBI Taxonomy" id="5663"/>
    <lineage>
        <taxon>Eukaryota</taxon>
        <taxon>Discoba</taxon>
        <taxon>Euglenozoa</taxon>
        <taxon>Kinetoplastea</taxon>
        <taxon>Metakinetoplastina</taxon>
        <taxon>Trypanosomatida</taxon>
        <taxon>Trypanosomatidae</taxon>
        <taxon>Leishmaniinae</taxon>
        <taxon>Leishmania</taxon>
    </lineage>
</organism>
<dbReference type="SMART" id="SM00332">
    <property type="entry name" value="PP2Cc"/>
    <property type="match status" value="1"/>
</dbReference>
<proteinExistence type="inferred from homology"/>
<dbReference type="AlphaFoldDB" id="A0A836HJU9"/>
<dbReference type="KEGG" id="lenr:94173849"/>
<comment type="similarity">
    <text evidence="3">Belongs to the PP2C family.</text>
</comment>
<keyword evidence="9" id="KW-1185">Reference proteome</keyword>
<dbReference type="Proteomes" id="UP000674179">
    <property type="component" value="Chromosome 15"/>
</dbReference>
<dbReference type="PANTHER" id="PTHR13832:SF565">
    <property type="entry name" value="AT28366P-RELATED"/>
    <property type="match status" value="1"/>
</dbReference>
<comment type="cofactor">
    <cofactor evidence="2">
        <name>Mg(2+)</name>
        <dbReference type="ChEBI" id="CHEBI:18420"/>
    </cofactor>
</comment>
<feature type="compositionally biased region" description="Basic and acidic residues" evidence="6">
    <location>
        <begin position="56"/>
        <end position="80"/>
    </location>
</feature>
<dbReference type="Pfam" id="PF00481">
    <property type="entry name" value="PP2C"/>
    <property type="match status" value="1"/>
</dbReference>